<feature type="compositionally biased region" description="Basic and acidic residues" evidence="2">
    <location>
        <begin position="9"/>
        <end position="21"/>
    </location>
</feature>
<dbReference type="Gene3D" id="1.10.10.2830">
    <property type="match status" value="1"/>
</dbReference>
<keyword evidence="4" id="KW-0614">Plasmid</keyword>
<gene>
    <name evidence="4" type="ORF">LP092_15075</name>
</gene>
<keyword evidence="5" id="KW-1185">Reference proteome</keyword>
<evidence type="ECO:0000256" key="1">
    <source>
        <dbReference type="ARBA" id="ARBA00006295"/>
    </source>
</evidence>
<evidence type="ECO:0000259" key="3">
    <source>
        <dbReference type="SMART" id="SM00470"/>
    </source>
</evidence>
<proteinExistence type="inferred from homology"/>
<name>A0ABY6MB17_MORBO</name>
<dbReference type="Proteomes" id="UP001163632">
    <property type="component" value="Plasmid unnamed1"/>
</dbReference>
<dbReference type="RefSeq" id="WP_264697389.1">
    <property type="nucleotide sequence ID" value="NZ_CP087831.1"/>
</dbReference>
<dbReference type="Pfam" id="PF02195">
    <property type="entry name" value="ParB_N"/>
    <property type="match status" value="1"/>
</dbReference>
<accession>A0ABY6MB17</accession>
<feature type="region of interest" description="Disordered" evidence="2">
    <location>
        <begin position="1"/>
        <end position="21"/>
    </location>
</feature>
<dbReference type="InterPro" id="IPR003115">
    <property type="entry name" value="ParB_N"/>
</dbReference>
<organism evidence="4 5">
    <name type="scientific">Moraxella bovis</name>
    <dbReference type="NCBI Taxonomy" id="476"/>
    <lineage>
        <taxon>Bacteria</taxon>
        <taxon>Pseudomonadati</taxon>
        <taxon>Pseudomonadota</taxon>
        <taxon>Gammaproteobacteria</taxon>
        <taxon>Moraxellales</taxon>
        <taxon>Moraxellaceae</taxon>
        <taxon>Moraxella</taxon>
    </lineage>
</organism>
<dbReference type="EMBL" id="CP087831">
    <property type="protein sequence ID" value="UZA04798.1"/>
    <property type="molecule type" value="Genomic_DNA"/>
</dbReference>
<comment type="similarity">
    <text evidence="1">Belongs to the ParB family.</text>
</comment>
<dbReference type="SUPFAM" id="SSF110849">
    <property type="entry name" value="ParB/Sulfiredoxin"/>
    <property type="match status" value="1"/>
</dbReference>
<geneLocation type="plasmid" evidence="4 5">
    <name>unnamed1</name>
</geneLocation>
<evidence type="ECO:0000313" key="4">
    <source>
        <dbReference type="EMBL" id="UZA04798.1"/>
    </source>
</evidence>
<evidence type="ECO:0000313" key="5">
    <source>
        <dbReference type="Proteomes" id="UP001163632"/>
    </source>
</evidence>
<evidence type="ECO:0000256" key="2">
    <source>
        <dbReference type="SAM" id="MobiDB-lite"/>
    </source>
</evidence>
<dbReference type="InterPro" id="IPR004437">
    <property type="entry name" value="ParB/RepB/Spo0J"/>
</dbReference>
<reference evidence="4" key="1">
    <citation type="journal article" date="2022" name="BMC Microbiol.">
        <title>Whole genome sequencing of Moraxella bovis strains from North America reveals two genotypes with different genetic determinants.</title>
        <authorList>
            <person name="Wynn E.L."/>
            <person name="Hille M.M."/>
            <person name="Loy J.D."/>
            <person name="Schuller G."/>
            <person name="Kuhn K.L."/>
            <person name="Dickey A.M."/>
            <person name="Bono J.L."/>
            <person name="Clawson M.L."/>
        </authorList>
    </citation>
    <scope>NUCLEOTIDE SEQUENCE</scope>
    <source>
        <strain evidence="4">SAM102599</strain>
    </source>
</reference>
<sequence>MSISKLLAQKHEAKQQENEVRQERTIHRNIFQSGSNNYVQIELDSIDANPYQPRSEFDHVKLEELANSISELGLLQPIIVRPAKTGHNRYEIVAGERRFRAHQLLEKTHIDCIITNIDDDNNALLALAENLTREDLSDYEVAKAILTFEQNFPNRKNFAQILGISRQALYRYLSYAKLPNIIIKQLEKTPSLIGAPLAENLAQFIKEYKEEAGESSNESLNTALELALVELLQKNIKQNELIATTRKLLSNKPAKTSEPKTLRIFEVNGKKVSSVKVNHKKAVIQINSEFVLGKEEEILKFIESLIGEKTE</sequence>
<dbReference type="CDD" id="cd16393">
    <property type="entry name" value="SPO0J_N"/>
    <property type="match status" value="1"/>
</dbReference>
<dbReference type="SMART" id="SM00470">
    <property type="entry name" value="ParB"/>
    <property type="match status" value="1"/>
</dbReference>
<dbReference type="PANTHER" id="PTHR33375:SF1">
    <property type="entry name" value="CHROMOSOME-PARTITIONING PROTEIN PARB-RELATED"/>
    <property type="match status" value="1"/>
</dbReference>
<dbReference type="SUPFAM" id="SSF109709">
    <property type="entry name" value="KorB DNA-binding domain-like"/>
    <property type="match status" value="1"/>
</dbReference>
<dbReference type="Gene3D" id="3.90.1530.10">
    <property type="entry name" value="Conserved hypothetical protein from pyrococcus furiosus pfu- 392566-001, ParB domain"/>
    <property type="match status" value="1"/>
</dbReference>
<dbReference type="PANTHER" id="PTHR33375">
    <property type="entry name" value="CHROMOSOME-PARTITIONING PROTEIN PARB-RELATED"/>
    <property type="match status" value="1"/>
</dbReference>
<feature type="domain" description="ParB-like N-terminal" evidence="3">
    <location>
        <begin position="39"/>
        <end position="131"/>
    </location>
</feature>
<dbReference type="InterPro" id="IPR036086">
    <property type="entry name" value="ParB/Sulfiredoxin_sf"/>
</dbReference>
<dbReference type="InterPro" id="IPR050336">
    <property type="entry name" value="Chromosome_partition/occlusion"/>
</dbReference>
<dbReference type="NCBIfam" id="TIGR00180">
    <property type="entry name" value="parB_part"/>
    <property type="match status" value="1"/>
</dbReference>
<protein>
    <submittedName>
        <fullName evidence="4">ParB/RepB/Spo0J family partition protein</fullName>
    </submittedName>
</protein>